<gene>
    <name evidence="2" type="ORF">H4K34_00095</name>
</gene>
<keyword evidence="3" id="KW-1185">Reference proteome</keyword>
<dbReference type="AlphaFoldDB" id="A0A7H0VEX5"/>
<evidence type="ECO:0000313" key="2">
    <source>
        <dbReference type="EMBL" id="QNR24273.1"/>
    </source>
</evidence>
<evidence type="ECO:0000256" key="1">
    <source>
        <dbReference type="SAM" id="Phobius"/>
    </source>
</evidence>
<accession>A0A7H0VEX5</accession>
<feature type="transmembrane region" description="Helical" evidence="1">
    <location>
        <begin position="15"/>
        <end position="33"/>
    </location>
</feature>
<dbReference type="EMBL" id="CP060139">
    <property type="protein sequence ID" value="QNR24273.1"/>
    <property type="molecule type" value="Genomic_DNA"/>
</dbReference>
<keyword evidence="1" id="KW-0812">Transmembrane</keyword>
<reference evidence="2 3" key="1">
    <citation type="submission" date="2020-08" db="EMBL/GenBank/DDBJ databases">
        <title>Croceimicrobium hydrocarbonivorans gen. nov., sp. nov., a novel marine bacterium isolated from a bacterial consortium that degrades polyethylene terephthalate.</title>
        <authorList>
            <person name="Liu R."/>
        </authorList>
    </citation>
    <scope>NUCLEOTIDE SEQUENCE [LARGE SCALE GENOMIC DNA]</scope>
    <source>
        <strain evidence="2 3">A20-9</strain>
    </source>
</reference>
<organism evidence="2 3">
    <name type="scientific">Croceimicrobium hydrocarbonivorans</name>
    <dbReference type="NCBI Taxonomy" id="2761580"/>
    <lineage>
        <taxon>Bacteria</taxon>
        <taxon>Pseudomonadati</taxon>
        <taxon>Bacteroidota</taxon>
        <taxon>Flavobacteriia</taxon>
        <taxon>Flavobacteriales</taxon>
        <taxon>Owenweeksiaceae</taxon>
        <taxon>Croceimicrobium</taxon>
    </lineage>
</organism>
<name>A0A7H0VEX5_9FLAO</name>
<protein>
    <submittedName>
        <fullName evidence="2">Uncharacterized protein</fullName>
    </submittedName>
</protein>
<dbReference type="KEGG" id="chyd:H4K34_00095"/>
<keyword evidence="1" id="KW-1133">Transmembrane helix</keyword>
<evidence type="ECO:0000313" key="3">
    <source>
        <dbReference type="Proteomes" id="UP000516305"/>
    </source>
</evidence>
<proteinExistence type="predicted"/>
<dbReference type="RefSeq" id="WP_210758800.1">
    <property type="nucleotide sequence ID" value="NZ_CP060139.1"/>
</dbReference>
<keyword evidence="1" id="KW-0472">Membrane</keyword>
<sequence length="194" mass="22666">MQKIWEKWQALMPPVKWLLVFVVLAFGAAFFFAPKAKVVNYQELSFATSSDSRLYFNNIRSYYYHIDNLSKKPMEILRLKRLGSERDQGNLNFALIRYPAGDQYFVLAEPGSDFEQCDSLRVVFSEYPDSELHRLSNAEIHFEIAAKVYSSLIKQESIYLCCGRDTLKQLYQDQAERLDAEIALEDYFKLTLKN</sequence>
<dbReference type="Proteomes" id="UP000516305">
    <property type="component" value="Chromosome"/>
</dbReference>